<dbReference type="GO" id="GO:0006508">
    <property type="term" value="P:proteolysis"/>
    <property type="evidence" value="ECO:0007669"/>
    <property type="project" value="UniProtKB-KW"/>
</dbReference>
<dbReference type="KEGG" id="dse:6611166"/>
<evidence type="ECO:0000256" key="3">
    <source>
        <dbReference type="ARBA" id="ARBA00022729"/>
    </source>
</evidence>
<dbReference type="AlphaFoldDB" id="B4HV91"/>
<sequence>MRILALILLLICGHKTSALSPQERIVGGVEVPIQLTPWLTSITVHGNYSCSSALITSQWLVTAGHCVHCDPDSYFVRAGSTFTSSRFHTTYSGERHRLVEVR</sequence>
<dbReference type="InterPro" id="IPR009003">
    <property type="entry name" value="Peptidase_S1_PA"/>
</dbReference>
<evidence type="ECO:0000256" key="4">
    <source>
        <dbReference type="ARBA" id="ARBA00022801"/>
    </source>
</evidence>
<evidence type="ECO:0000256" key="9">
    <source>
        <dbReference type="SAM" id="SignalP"/>
    </source>
</evidence>
<dbReference type="SUPFAM" id="SSF50494">
    <property type="entry name" value="Trypsin-like serine proteases"/>
    <property type="match status" value="1"/>
</dbReference>
<evidence type="ECO:0000256" key="6">
    <source>
        <dbReference type="ARBA" id="ARBA00023157"/>
    </source>
</evidence>
<dbReference type="EMBL" id="CH480817">
    <property type="protein sequence ID" value="EDW50859.1"/>
    <property type="molecule type" value="Genomic_DNA"/>
</dbReference>
<keyword evidence="5" id="KW-0720">Serine protease</keyword>
<evidence type="ECO:0000313" key="11">
    <source>
        <dbReference type="EMBL" id="EDW50859.1"/>
    </source>
</evidence>
<dbReference type="PANTHER" id="PTHR24276:SF91">
    <property type="entry name" value="AT26814P-RELATED"/>
    <property type="match status" value="1"/>
</dbReference>
<dbReference type="InterPro" id="IPR001254">
    <property type="entry name" value="Trypsin_dom"/>
</dbReference>
<keyword evidence="6" id="KW-1015">Disulfide bond</keyword>
<dbReference type="GO" id="GO:0005576">
    <property type="term" value="C:extracellular region"/>
    <property type="evidence" value="ECO:0007669"/>
    <property type="project" value="UniProtKB-SubCell"/>
</dbReference>
<keyword evidence="2" id="KW-0645">Protease</keyword>
<name>B4HV91_DROSE</name>
<dbReference type="PROSITE" id="PS00134">
    <property type="entry name" value="TRYPSIN_HIS"/>
    <property type="match status" value="1"/>
</dbReference>
<evidence type="ECO:0000256" key="8">
    <source>
        <dbReference type="ARBA" id="ARBA00038868"/>
    </source>
</evidence>
<dbReference type="Pfam" id="PF00089">
    <property type="entry name" value="Trypsin"/>
    <property type="match status" value="1"/>
</dbReference>
<keyword evidence="4" id="KW-0378">Hydrolase</keyword>
<evidence type="ECO:0000256" key="5">
    <source>
        <dbReference type="ARBA" id="ARBA00022825"/>
    </source>
</evidence>
<accession>B4HV91</accession>
<comment type="catalytic activity">
    <reaction evidence="7">
        <text>Preferential cleavage: Arg-|-Xaa, Lys-|-Xaa.</text>
        <dbReference type="EC" id="3.4.21.4"/>
    </reaction>
</comment>
<evidence type="ECO:0000256" key="2">
    <source>
        <dbReference type="ARBA" id="ARBA00022670"/>
    </source>
</evidence>
<keyword evidence="3 9" id="KW-0732">Signal</keyword>
<dbReference type="GO" id="GO:0004252">
    <property type="term" value="F:serine-type endopeptidase activity"/>
    <property type="evidence" value="ECO:0007669"/>
    <property type="project" value="UniProtKB-EC"/>
</dbReference>
<organism evidence="12">
    <name type="scientific">Drosophila sechellia</name>
    <name type="common">Fruit fly</name>
    <dbReference type="NCBI Taxonomy" id="7238"/>
    <lineage>
        <taxon>Eukaryota</taxon>
        <taxon>Metazoa</taxon>
        <taxon>Ecdysozoa</taxon>
        <taxon>Arthropoda</taxon>
        <taxon>Hexapoda</taxon>
        <taxon>Insecta</taxon>
        <taxon>Pterygota</taxon>
        <taxon>Neoptera</taxon>
        <taxon>Endopterygota</taxon>
        <taxon>Diptera</taxon>
        <taxon>Brachycera</taxon>
        <taxon>Muscomorpha</taxon>
        <taxon>Ephydroidea</taxon>
        <taxon>Drosophilidae</taxon>
        <taxon>Drosophila</taxon>
        <taxon>Sophophora</taxon>
    </lineage>
</organism>
<comment type="subcellular location">
    <subcellularLocation>
        <location evidence="1">Secreted</location>
        <location evidence="1">Extracellular space</location>
    </subcellularLocation>
</comment>
<dbReference type="PhylomeDB" id="B4HV91"/>
<feature type="domain" description="Peptidase S1" evidence="10">
    <location>
        <begin position="25"/>
        <end position="88"/>
    </location>
</feature>
<feature type="chain" id="PRO_5002809529" description="trypsin" evidence="9">
    <location>
        <begin position="19"/>
        <end position="102"/>
    </location>
</feature>
<reference evidence="11 12" key="1">
    <citation type="journal article" date="2007" name="Nature">
        <title>Evolution of genes and genomes on the Drosophila phylogeny.</title>
        <authorList>
            <consortium name="Drosophila 12 Genomes Consortium"/>
            <person name="Clark A.G."/>
            <person name="Eisen M.B."/>
            <person name="Smith D.R."/>
            <person name="Bergman C.M."/>
            <person name="Oliver B."/>
            <person name="Markow T.A."/>
            <person name="Kaufman T.C."/>
            <person name="Kellis M."/>
            <person name="Gelbart W."/>
            <person name="Iyer V.N."/>
            <person name="Pollard D.A."/>
            <person name="Sackton T.B."/>
            <person name="Larracuente A.M."/>
            <person name="Singh N.D."/>
            <person name="Abad J.P."/>
            <person name="Abt D.N."/>
            <person name="Adryan B."/>
            <person name="Aguade M."/>
            <person name="Akashi H."/>
            <person name="Anderson W.W."/>
            <person name="Aquadro C.F."/>
            <person name="Ardell D.H."/>
            <person name="Arguello R."/>
            <person name="Artieri C.G."/>
            <person name="Barbash D.A."/>
            <person name="Barker D."/>
            <person name="Barsanti P."/>
            <person name="Batterham P."/>
            <person name="Batzoglou S."/>
            <person name="Begun D."/>
            <person name="Bhutkar A."/>
            <person name="Blanco E."/>
            <person name="Bosak S.A."/>
            <person name="Bradley R.K."/>
            <person name="Brand A.D."/>
            <person name="Brent M.R."/>
            <person name="Brooks A.N."/>
            <person name="Brown R.H."/>
            <person name="Butlin R.K."/>
            <person name="Caggese C."/>
            <person name="Calvi B.R."/>
            <person name="Bernardo de Carvalho A."/>
            <person name="Caspi A."/>
            <person name="Castrezana S."/>
            <person name="Celniker S.E."/>
            <person name="Chang J.L."/>
            <person name="Chapple C."/>
            <person name="Chatterji S."/>
            <person name="Chinwalla A."/>
            <person name="Civetta A."/>
            <person name="Clifton S.W."/>
            <person name="Comeron J.M."/>
            <person name="Costello J.C."/>
            <person name="Coyne J.A."/>
            <person name="Daub J."/>
            <person name="David R.G."/>
            <person name="Delcher A.L."/>
            <person name="Delehaunty K."/>
            <person name="Do C.B."/>
            <person name="Ebling H."/>
            <person name="Edwards K."/>
            <person name="Eickbush T."/>
            <person name="Evans J.D."/>
            <person name="Filipski A."/>
            <person name="Findeiss S."/>
            <person name="Freyhult E."/>
            <person name="Fulton L."/>
            <person name="Fulton R."/>
            <person name="Garcia A.C."/>
            <person name="Gardiner A."/>
            <person name="Garfield D.A."/>
            <person name="Garvin B.E."/>
            <person name="Gibson G."/>
            <person name="Gilbert D."/>
            <person name="Gnerre S."/>
            <person name="Godfrey J."/>
            <person name="Good R."/>
            <person name="Gotea V."/>
            <person name="Gravely B."/>
            <person name="Greenberg A.J."/>
            <person name="Griffiths-Jones S."/>
            <person name="Gross S."/>
            <person name="Guigo R."/>
            <person name="Gustafson E.A."/>
            <person name="Haerty W."/>
            <person name="Hahn M.W."/>
            <person name="Halligan D.L."/>
            <person name="Halpern A.L."/>
            <person name="Halter G.M."/>
            <person name="Han M.V."/>
            <person name="Heger A."/>
            <person name="Hillier L."/>
            <person name="Hinrichs A.S."/>
            <person name="Holmes I."/>
            <person name="Hoskins R.A."/>
            <person name="Hubisz M.J."/>
            <person name="Hultmark D."/>
            <person name="Huntley M.A."/>
            <person name="Jaffe D.B."/>
            <person name="Jagadeeshan S."/>
            <person name="Jeck W.R."/>
            <person name="Johnson J."/>
            <person name="Jones C.D."/>
            <person name="Jordan W.C."/>
            <person name="Karpen G.H."/>
            <person name="Kataoka E."/>
            <person name="Keightley P.D."/>
            <person name="Kheradpour P."/>
            <person name="Kirkness E.F."/>
            <person name="Koerich L.B."/>
            <person name="Kristiansen K."/>
            <person name="Kudrna D."/>
            <person name="Kulathinal R.J."/>
            <person name="Kumar S."/>
            <person name="Kwok R."/>
            <person name="Lander E."/>
            <person name="Langley C.H."/>
            <person name="Lapoint R."/>
            <person name="Lazzaro B.P."/>
            <person name="Lee S.J."/>
            <person name="Levesque L."/>
            <person name="Li R."/>
            <person name="Lin C.F."/>
            <person name="Lin M.F."/>
            <person name="Lindblad-Toh K."/>
            <person name="Llopart A."/>
            <person name="Long M."/>
            <person name="Low L."/>
            <person name="Lozovsky E."/>
            <person name="Lu J."/>
            <person name="Luo M."/>
            <person name="Machado C.A."/>
            <person name="Makalowski W."/>
            <person name="Marzo M."/>
            <person name="Matsuda M."/>
            <person name="Matzkin L."/>
            <person name="McAllister B."/>
            <person name="McBride C.S."/>
            <person name="McKernan B."/>
            <person name="McKernan K."/>
            <person name="Mendez-Lago M."/>
            <person name="Minx P."/>
            <person name="Mollenhauer M.U."/>
            <person name="Montooth K."/>
            <person name="Mount S.M."/>
            <person name="Mu X."/>
            <person name="Myers E."/>
            <person name="Negre B."/>
            <person name="Newfeld S."/>
            <person name="Nielsen R."/>
            <person name="Noor M.A."/>
            <person name="O'Grady P."/>
            <person name="Pachter L."/>
            <person name="Papaceit M."/>
            <person name="Parisi M.J."/>
            <person name="Parisi M."/>
            <person name="Parts L."/>
            <person name="Pedersen J.S."/>
            <person name="Pesole G."/>
            <person name="Phillippy A.M."/>
            <person name="Ponting C.P."/>
            <person name="Pop M."/>
            <person name="Porcelli D."/>
            <person name="Powell J.R."/>
            <person name="Prohaska S."/>
            <person name="Pruitt K."/>
            <person name="Puig M."/>
            <person name="Quesneville H."/>
            <person name="Ram K.R."/>
            <person name="Rand D."/>
            <person name="Rasmussen M.D."/>
            <person name="Reed L.K."/>
            <person name="Reenan R."/>
            <person name="Reily A."/>
            <person name="Remington K.A."/>
            <person name="Rieger T.T."/>
            <person name="Ritchie M.G."/>
            <person name="Robin C."/>
            <person name="Rogers Y.H."/>
            <person name="Rohde C."/>
            <person name="Rozas J."/>
            <person name="Rubenfield M.J."/>
            <person name="Ruiz A."/>
            <person name="Russo S."/>
            <person name="Salzberg S.L."/>
            <person name="Sanchez-Gracia A."/>
            <person name="Saranga D.J."/>
            <person name="Sato H."/>
            <person name="Schaeffer S.W."/>
            <person name="Schatz M.C."/>
            <person name="Schlenke T."/>
            <person name="Schwartz R."/>
            <person name="Segarra C."/>
            <person name="Singh R.S."/>
            <person name="Sirot L."/>
            <person name="Sirota M."/>
            <person name="Sisneros N.B."/>
            <person name="Smith C.D."/>
            <person name="Smith T.F."/>
            <person name="Spieth J."/>
            <person name="Stage D.E."/>
            <person name="Stark A."/>
            <person name="Stephan W."/>
            <person name="Strausberg R.L."/>
            <person name="Strempel S."/>
            <person name="Sturgill D."/>
            <person name="Sutton G."/>
            <person name="Sutton G.G."/>
            <person name="Tao W."/>
            <person name="Teichmann S."/>
            <person name="Tobari Y.N."/>
            <person name="Tomimura Y."/>
            <person name="Tsolas J.M."/>
            <person name="Valente V.L."/>
            <person name="Venter E."/>
            <person name="Venter J.C."/>
            <person name="Vicario S."/>
            <person name="Vieira F.G."/>
            <person name="Vilella A.J."/>
            <person name="Villasante A."/>
            <person name="Walenz B."/>
            <person name="Wang J."/>
            <person name="Wasserman M."/>
            <person name="Watts T."/>
            <person name="Wilson D."/>
            <person name="Wilson R.K."/>
            <person name="Wing R.A."/>
            <person name="Wolfner M.F."/>
            <person name="Wong A."/>
            <person name="Wong G.K."/>
            <person name="Wu C.I."/>
            <person name="Wu G."/>
            <person name="Yamamoto D."/>
            <person name="Yang H.P."/>
            <person name="Yang S.P."/>
            <person name="Yorke J.A."/>
            <person name="Yoshida K."/>
            <person name="Zdobnov E."/>
            <person name="Zhang P."/>
            <person name="Zhang Y."/>
            <person name="Zimin A.V."/>
            <person name="Baldwin J."/>
            <person name="Abdouelleil A."/>
            <person name="Abdulkadir J."/>
            <person name="Abebe A."/>
            <person name="Abera B."/>
            <person name="Abreu J."/>
            <person name="Acer S.C."/>
            <person name="Aftuck L."/>
            <person name="Alexander A."/>
            <person name="An P."/>
            <person name="Anderson E."/>
            <person name="Anderson S."/>
            <person name="Arachi H."/>
            <person name="Azer M."/>
            <person name="Bachantsang P."/>
            <person name="Barry A."/>
            <person name="Bayul T."/>
            <person name="Berlin A."/>
            <person name="Bessette D."/>
            <person name="Bloom T."/>
            <person name="Blye J."/>
            <person name="Boguslavskiy L."/>
            <person name="Bonnet C."/>
            <person name="Boukhgalter B."/>
            <person name="Bourzgui I."/>
            <person name="Brown A."/>
            <person name="Cahill P."/>
            <person name="Channer S."/>
            <person name="Cheshatsang Y."/>
            <person name="Chuda L."/>
            <person name="Citroen M."/>
            <person name="Collymore A."/>
            <person name="Cooke P."/>
            <person name="Costello M."/>
            <person name="D'Aco K."/>
            <person name="Daza R."/>
            <person name="De Haan G."/>
            <person name="DeGray S."/>
            <person name="DeMaso C."/>
            <person name="Dhargay N."/>
            <person name="Dooley K."/>
            <person name="Dooley E."/>
            <person name="Doricent M."/>
            <person name="Dorje P."/>
            <person name="Dorjee K."/>
            <person name="Dupes A."/>
            <person name="Elong R."/>
            <person name="Falk J."/>
            <person name="Farina A."/>
            <person name="Faro S."/>
            <person name="Ferguson D."/>
            <person name="Fisher S."/>
            <person name="Foley C.D."/>
            <person name="Franke A."/>
            <person name="Friedrich D."/>
            <person name="Gadbois L."/>
            <person name="Gearin G."/>
            <person name="Gearin C.R."/>
            <person name="Giannoukos G."/>
            <person name="Goode T."/>
            <person name="Graham J."/>
            <person name="Grandbois E."/>
            <person name="Grewal S."/>
            <person name="Gyaltsen K."/>
            <person name="Hafez N."/>
            <person name="Hagos B."/>
            <person name="Hall J."/>
            <person name="Henson C."/>
            <person name="Hollinger A."/>
            <person name="Honan T."/>
            <person name="Huard M.D."/>
            <person name="Hughes L."/>
            <person name="Hurhula B."/>
            <person name="Husby M.E."/>
            <person name="Kamat A."/>
            <person name="Kanga B."/>
            <person name="Kashin S."/>
            <person name="Khazanovich D."/>
            <person name="Kisner P."/>
            <person name="Lance K."/>
            <person name="Lara M."/>
            <person name="Lee W."/>
            <person name="Lennon N."/>
            <person name="Letendre F."/>
            <person name="LeVine R."/>
            <person name="Lipovsky A."/>
            <person name="Liu X."/>
            <person name="Liu J."/>
            <person name="Liu S."/>
            <person name="Lokyitsang T."/>
            <person name="Lokyitsang Y."/>
            <person name="Lubonja R."/>
            <person name="Lui A."/>
            <person name="MacDonald P."/>
            <person name="Magnisalis V."/>
            <person name="Maru K."/>
            <person name="Matthews C."/>
            <person name="McCusker W."/>
            <person name="McDonough S."/>
            <person name="Mehta T."/>
            <person name="Meldrim J."/>
            <person name="Meneus L."/>
            <person name="Mihai O."/>
            <person name="Mihalev A."/>
            <person name="Mihova T."/>
            <person name="Mittelman R."/>
            <person name="Mlenga V."/>
            <person name="Montmayeur A."/>
            <person name="Mulrain L."/>
            <person name="Navidi A."/>
            <person name="Naylor J."/>
            <person name="Negash T."/>
            <person name="Nguyen T."/>
            <person name="Nguyen N."/>
            <person name="Nicol R."/>
            <person name="Norbu C."/>
            <person name="Norbu N."/>
            <person name="Novod N."/>
            <person name="O'Neill B."/>
            <person name="Osman S."/>
            <person name="Markiewicz E."/>
            <person name="Oyono O.L."/>
            <person name="Patti C."/>
            <person name="Phunkhang P."/>
            <person name="Pierre F."/>
            <person name="Priest M."/>
            <person name="Raghuraman S."/>
            <person name="Rege F."/>
            <person name="Reyes R."/>
            <person name="Rise C."/>
            <person name="Rogov P."/>
            <person name="Ross K."/>
            <person name="Ryan E."/>
            <person name="Settipalli S."/>
            <person name="Shea T."/>
            <person name="Sherpa N."/>
            <person name="Shi L."/>
            <person name="Shih D."/>
            <person name="Sparrow T."/>
            <person name="Spaulding J."/>
            <person name="Stalker J."/>
            <person name="Stange-Thomann N."/>
            <person name="Stavropoulos S."/>
            <person name="Stone C."/>
            <person name="Strader C."/>
            <person name="Tesfaye S."/>
            <person name="Thomson T."/>
            <person name="Thoulutsang Y."/>
            <person name="Thoulutsang D."/>
            <person name="Topham K."/>
            <person name="Topping I."/>
            <person name="Tsamla T."/>
            <person name="Vassiliev H."/>
            <person name="Vo A."/>
            <person name="Wangchuk T."/>
            <person name="Wangdi T."/>
            <person name="Weiand M."/>
            <person name="Wilkinson J."/>
            <person name="Wilson A."/>
            <person name="Yadav S."/>
            <person name="Young G."/>
            <person name="Yu Q."/>
            <person name="Zembek L."/>
            <person name="Zhong D."/>
            <person name="Zimmer A."/>
            <person name="Zwirko Z."/>
            <person name="Jaffe D.B."/>
            <person name="Alvarez P."/>
            <person name="Brockman W."/>
            <person name="Butler J."/>
            <person name="Chin C."/>
            <person name="Gnerre S."/>
            <person name="Grabherr M."/>
            <person name="Kleber M."/>
            <person name="Mauceli E."/>
            <person name="MacCallum I."/>
        </authorList>
    </citation>
    <scope>NUCLEOTIDE SEQUENCE [LARGE SCALE GENOMIC DNA]</scope>
    <source>
        <strain evidence="12">Rob3c / Tucson 14021-0248.25</strain>
    </source>
</reference>
<evidence type="ECO:0000259" key="10">
    <source>
        <dbReference type="Pfam" id="PF00089"/>
    </source>
</evidence>
<dbReference type="Gene3D" id="2.40.10.10">
    <property type="entry name" value="Trypsin-like serine proteases"/>
    <property type="match status" value="1"/>
</dbReference>
<proteinExistence type="predicted"/>
<dbReference type="InterPro" id="IPR018114">
    <property type="entry name" value="TRYPSIN_HIS"/>
</dbReference>
<dbReference type="PANTHER" id="PTHR24276">
    <property type="entry name" value="POLYSERASE-RELATED"/>
    <property type="match status" value="1"/>
</dbReference>
<dbReference type="MEROPS" id="S01.A74"/>
<evidence type="ECO:0000256" key="1">
    <source>
        <dbReference type="ARBA" id="ARBA00004239"/>
    </source>
</evidence>
<gene>
    <name evidence="11" type="primary">Dsec\GM19356</name>
    <name evidence="11" type="ORF">Dsec_GM19356</name>
</gene>
<dbReference type="InterPro" id="IPR043504">
    <property type="entry name" value="Peptidase_S1_PA_chymotrypsin"/>
</dbReference>
<dbReference type="HOGENOM" id="CLU_2280329_0_0_1"/>
<dbReference type="Proteomes" id="UP000001292">
    <property type="component" value="Unassembled WGS sequence"/>
</dbReference>
<evidence type="ECO:0000313" key="12">
    <source>
        <dbReference type="Proteomes" id="UP000001292"/>
    </source>
</evidence>
<keyword evidence="12" id="KW-1185">Reference proteome</keyword>
<feature type="signal peptide" evidence="9">
    <location>
        <begin position="1"/>
        <end position="18"/>
    </location>
</feature>
<dbReference type="InterPro" id="IPR050430">
    <property type="entry name" value="Peptidase_S1"/>
</dbReference>
<protein>
    <recommendedName>
        <fullName evidence="8">trypsin</fullName>
        <ecNumber evidence="8">3.4.21.4</ecNumber>
    </recommendedName>
</protein>
<evidence type="ECO:0000256" key="7">
    <source>
        <dbReference type="ARBA" id="ARBA00036320"/>
    </source>
</evidence>
<dbReference type="EC" id="3.4.21.4" evidence="8"/>